<dbReference type="EMBL" id="JACEGQ020000017">
    <property type="protein sequence ID" value="KAH8483045.1"/>
    <property type="molecule type" value="Genomic_DNA"/>
</dbReference>
<name>A0A8T2WNY6_POPDE</name>
<proteinExistence type="predicted"/>
<accession>A0A8T2WNY6</accession>
<feature type="region of interest" description="Disordered" evidence="2">
    <location>
        <begin position="102"/>
        <end position="141"/>
    </location>
</feature>
<evidence type="ECO:0000256" key="1">
    <source>
        <dbReference type="ARBA" id="ARBA00022723"/>
    </source>
</evidence>
<dbReference type="InterPro" id="IPR051863">
    <property type="entry name" value="HIPP"/>
</dbReference>
<evidence type="ECO:0000313" key="4">
    <source>
        <dbReference type="Proteomes" id="UP000807159"/>
    </source>
</evidence>
<comment type="caution">
    <text evidence="3">The sequence shown here is derived from an EMBL/GenBank/DDBJ whole genome shotgun (WGS) entry which is preliminary data.</text>
</comment>
<dbReference type="PANTHER" id="PTHR45811">
    <property type="entry name" value="COPPER TRANSPORT PROTEIN FAMILY-RELATED"/>
    <property type="match status" value="1"/>
</dbReference>
<feature type="non-terminal residue" evidence="3">
    <location>
        <position position="141"/>
    </location>
</feature>
<evidence type="ECO:0000256" key="2">
    <source>
        <dbReference type="SAM" id="MobiDB-lite"/>
    </source>
</evidence>
<dbReference type="AlphaFoldDB" id="A0A8T2WNY6"/>
<gene>
    <name evidence="3" type="ORF">H0E87_027694</name>
</gene>
<protein>
    <submittedName>
        <fullName evidence="3">Uncharacterized protein</fullName>
    </submittedName>
</protein>
<dbReference type="PANTHER" id="PTHR45811:SF38">
    <property type="entry name" value="HEAVY METAL-ASSOCIATED DOMAIN PROTEIN"/>
    <property type="match status" value="1"/>
</dbReference>
<feature type="compositionally biased region" description="Basic and acidic residues" evidence="2">
    <location>
        <begin position="104"/>
        <end position="135"/>
    </location>
</feature>
<sequence length="141" mass="15786">MVIGSVKPPCSVPRWNSIDLALPLYFQLAWPICTFLFTLHDGSSNFDRTGCCICKFAGVDSISIDRKANKLTVMVIGDGIDAVDFVTELRTFCHAEIMSVGPARNEKKIEPKKEEQKKKEGQMSKDEDQVKKDENAFAELN</sequence>
<evidence type="ECO:0000313" key="3">
    <source>
        <dbReference type="EMBL" id="KAH8483045.1"/>
    </source>
</evidence>
<dbReference type="Proteomes" id="UP000807159">
    <property type="component" value="Chromosome 17"/>
</dbReference>
<dbReference type="Gene3D" id="3.30.70.100">
    <property type="match status" value="1"/>
</dbReference>
<keyword evidence="1" id="KW-0479">Metal-binding</keyword>
<dbReference type="GO" id="GO:0046872">
    <property type="term" value="F:metal ion binding"/>
    <property type="evidence" value="ECO:0007669"/>
    <property type="project" value="UniProtKB-KW"/>
</dbReference>
<organism evidence="3 4">
    <name type="scientific">Populus deltoides</name>
    <name type="common">Eastern poplar</name>
    <name type="synonym">Eastern cottonwood</name>
    <dbReference type="NCBI Taxonomy" id="3696"/>
    <lineage>
        <taxon>Eukaryota</taxon>
        <taxon>Viridiplantae</taxon>
        <taxon>Streptophyta</taxon>
        <taxon>Embryophyta</taxon>
        <taxon>Tracheophyta</taxon>
        <taxon>Spermatophyta</taxon>
        <taxon>Magnoliopsida</taxon>
        <taxon>eudicotyledons</taxon>
        <taxon>Gunneridae</taxon>
        <taxon>Pentapetalae</taxon>
        <taxon>rosids</taxon>
        <taxon>fabids</taxon>
        <taxon>Malpighiales</taxon>
        <taxon>Salicaceae</taxon>
        <taxon>Saliceae</taxon>
        <taxon>Populus</taxon>
    </lineage>
</organism>
<keyword evidence="4" id="KW-1185">Reference proteome</keyword>
<reference evidence="3" key="1">
    <citation type="journal article" date="2021" name="J. Hered.">
        <title>Genome Assembly of Salicaceae Populus deltoides (Eastern Cottonwood) I-69 Based on Nanopore Sequencing and Hi-C Technologies.</title>
        <authorList>
            <person name="Bai S."/>
            <person name="Wu H."/>
            <person name="Zhang J."/>
            <person name="Pan Z."/>
            <person name="Zhao W."/>
            <person name="Li Z."/>
            <person name="Tong C."/>
        </authorList>
    </citation>
    <scope>NUCLEOTIDE SEQUENCE</scope>
    <source>
        <tissue evidence="3">Leaf</tissue>
    </source>
</reference>